<evidence type="ECO:0000256" key="1">
    <source>
        <dbReference type="ARBA" id="ARBA00005952"/>
    </source>
</evidence>
<dbReference type="RefSeq" id="WP_125013721.1">
    <property type="nucleotide sequence ID" value="NZ_QWEZ01000001.1"/>
</dbReference>
<dbReference type="InterPro" id="IPR035926">
    <property type="entry name" value="NusB-like_sf"/>
</dbReference>
<dbReference type="GO" id="GO:0003723">
    <property type="term" value="F:RNA binding"/>
    <property type="evidence" value="ECO:0007669"/>
    <property type="project" value="UniProtKB-UniRule"/>
</dbReference>
<dbReference type="Proteomes" id="UP000280792">
    <property type="component" value="Unassembled WGS sequence"/>
</dbReference>
<reference evidence="8 9" key="1">
    <citation type="submission" date="2018-08" db="EMBL/GenBank/DDBJ databases">
        <authorList>
            <person name="Khan S.A."/>
        </authorList>
    </citation>
    <scope>NUCLEOTIDE SEQUENCE [LARGE SCALE GENOMIC DNA]</scope>
    <source>
        <strain evidence="8 9">GTF-13</strain>
    </source>
</reference>
<evidence type="ECO:0000256" key="2">
    <source>
        <dbReference type="ARBA" id="ARBA00022814"/>
    </source>
</evidence>
<dbReference type="PANTHER" id="PTHR11078">
    <property type="entry name" value="N UTILIZATION SUBSTANCE PROTEIN B-RELATED"/>
    <property type="match status" value="1"/>
</dbReference>
<proteinExistence type="inferred from homology"/>
<dbReference type="InterPro" id="IPR006027">
    <property type="entry name" value="NusB_RsmB_TIM44"/>
</dbReference>
<dbReference type="NCBIfam" id="TIGR01951">
    <property type="entry name" value="nusB"/>
    <property type="match status" value="1"/>
</dbReference>
<evidence type="ECO:0000256" key="4">
    <source>
        <dbReference type="ARBA" id="ARBA00023015"/>
    </source>
</evidence>
<evidence type="ECO:0000259" key="7">
    <source>
        <dbReference type="Pfam" id="PF01029"/>
    </source>
</evidence>
<keyword evidence="3 6" id="KW-0694">RNA-binding</keyword>
<dbReference type="HAMAP" id="MF_00073">
    <property type="entry name" value="NusB"/>
    <property type="match status" value="1"/>
</dbReference>
<evidence type="ECO:0000256" key="5">
    <source>
        <dbReference type="ARBA" id="ARBA00023163"/>
    </source>
</evidence>
<keyword evidence="9" id="KW-1185">Reference proteome</keyword>
<dbReference type="PANTHER" id="PTHR11078:SF3">
    <property type="entry name" value="ANTITERMINATION NUSB DOMAIN-CONTAINING PROTEIN"/>
    <property type="match status" value="1"/>
</dbReference>
<keyword evidence="5 6" id="KW-0804">Transcription</keyword>
<protein>
    <recommendedName>
        <fullName evidence="6">Transcription antitermination protein NusB</fullName>
    </recommendedName>
    <alternativeName>
        <fullName evidence="6">Antitermination factor NusB</fullName>
    </alternativeName>
</protein>
<dbReference type="EMBL" id="QWEZ01000001">
    <property type="protein sequence ID" value="RRJ83601.1"/>
    <property type="molecule type" value="Genomic_DNA"/>
</dbReference>
<comment type="caution">
    <text evidence="8">The sequence shown here is derived from an EMBL/GenBank/DDBJ whole genome shotgun (WGS) entry which is preliminary data.</text>
</comment>
<keyword evidence="4 6" id="KW-0805">Transcription regulation</keyword>
<gene>
    <name evidence="6 8" type="primary">nusB</name>
    <name evidence="8" type="ORF">D0544_00300</name>
</gene>
<name>A0A3P3VLH7_9GAMM</name>
<dbReference type="GO" id="GO:0031564">
    <property type="term" value="P:transcription antitermination"/>
    <property type="evidence" value="ECO:0007669"/>
    <property type="project" value="UniProtKB-KW"/>
</dbReference>
<accession>A0A3P3VLH7</accession>
<reference evidence="8 9" key="2">
    <citation type="submission" date="2018-12" db="EMBL/GenBank/DDBJ databases">
        <title>Simiduia agarivorans gen. nov., sp. nov., a marine, agarolytic bacterium isolated from shallow coastal water from Keelung, Taiwan.</title>
        <authorList>
            <person name="Shieh W.Y."/>
        </authorList>
    </citation>
    <scope>NUCLEOTIDE SEQUENCE [LARGE SCALE GENOMIC DNA]</scope>
    <source>
        <strain evidence="8 9">GTF-13</strain>
    </source>
</reference>
<comment type="similarity">
    <text evidence="1 6">Belongs to the NusB family.</text>
</comment>
<dbReference type="GO" id="GO:0006353">
    <property type="term" value="P:DNA-templated transcription termination"/>
    <property type="evidence" value="ECO:0007669"/>
    <property type="project" value="UniProtKB-UniRule"/>
</dbReference>
<dbReference type="InterPro" id="IPR011605">
    <property type="entry name" value="NusB_fam"/>
</dbReference>
<dbReference type="Gene3D" id="1.10.940.10">
    <property type="entry name" value="NusB-like"/>
    <property type="match status" value="1"/>
</dbReference>
<evidence type="ECO:0000256" key="3">
    <source>
        <dbReference type="ARBA" id="ARBA00022884"/>
    </source>
</evidence>
<dbReference type="SUPFAM" id="SSF48013">
    <property type="entry name" value="NusB-like"/>
    <property type="match status" value="1"/>
</dbReference>
<keyword evidence="2 6" id="KW-0889">Transcription antitermination</keyword>
<evidence type="ECO:0000256" key="6">
    <source>
        <dbReference type="HAMAP-Rule" id="MF_00073"/>
    </source>
</evidence>
<feature type="domain" description="NusB/RsmB/TIM44" evidence="7">
    <location>
        <begin position="18"/>
        <end position="142"/>
    </location>
</feature>
<dbReference type="Pfam" id="PF01029">
    <property type="entry name" value="NusB"/>
    <property type="match status" value="1"/>
</dbReference>
<comment type="function">
    <text evidence="6">Involved in transcription antitermination. Required for transcription of ribosomal RNA (rRNA) genes. Binds specifically to the boxA antiterminator sequence of the ribosomal RNA (rrn) operons.</text>
</comment>
<evidence type="ECO:0000313" key="8">
    <source>
        <dbReference type="EMBL" id="RRJ83601.1"/>
    </source>
</evidence>
<dbReference type="AlphaFoldDB" id="A0A3P3VLH7"/>
<organism evidence="8 9">
    <name type="scientific">Aestuariirhabdus litorea</name>
    <dbReference type="NCBI Taxonomy" id="2528527"/>
    <lineage>
        <taxon>Bacteria</taxon>
        <taxon>Pseudomonadati</taxon>
        <taxon>Pseudomonadota</taxon>
        <taxon>Gammaproteobacteria</taxon>
        <taxon>Oceanospirillales</taxon>
        <taxon>Aestuariirhabdaceae</taxon>
        <taxon>Aestuariirhabdus</taxon>
    </lineage>
</organism>
<dbReference type="GO" id="GO:0005829">
    <property type="term" value="C:cytosol"/>
    <property type="evidence" value="ECO:0007669"/>
    <property type="project" value="TreeGrafter"/>
</dbReference>
<evidence type="ECO:0000313" key="9">
    <source>
        <dbReference type="Proteomes" id="UP000280792"/>
    </source>
</evidence>
<sequence length="156" mass="17946">MSELRQQSDNRINPSARRKARQLALQALYQWHMAQANVSDIEAQFRTDNDFDKIDGEYFSELLLNIPKLLDEVDGGIEPLLDRGLDELDPIERAILRIGAYELLHRHDVPYRVVINEGIELAKRFGASESHRYVNGILDKMAAKVRSPEVKSHRKP</sequence>